<dbReference type="Proteomes" id="UP000191249">
    <property type="component" value="Chromosome"/>
</dbReference>
<dbReference type="EMBL" id="CP019894">
    <property type="protein sequence ID" value="ARB04671.1"/>
    <property type="molecule type" value="Genomic_DNA"/>
</dbReference>
<reference evidence="1 2" key="1">
    <citation type="submission" date="2017-03" db="EMBL/GenBank/DDBJ databases">
        <title>N. lactamica Y92-1009 whole genome sequence.</title>
        <authorList>
            <person name="Pandey A.K."/>
            <person name="Read R.C."/>
        </authorList>
    </citation>
    <scope>NUCLEOTIDE SEQUENCE [LARGE SCALE GENOMIC DNA]</scope>
    <source>
        <strain evidence="1 2">Y92-1009</strain>
    </source>
</reference>
<protein>
    <submittedName>
        <fullName evidence="1">Uncharacterized protein</fullName>
    </submittedName>
</protein>
<dbReference type="AlphaFoldDB" id="A0AAU8VGL8"/>
<sequence length="64" mass="7873">MNIMLRIIRAKKQELRIYAIVFLMHVQKFIKNINYQMKMEIIGRLFVENIKMIIKRAIRMQMMS</sequence>
<gene>
    <name evidence="1" type="ORF">B2G52_07045</name>
</gene>
<evidence type="ECO:0000313" key="2">
    <source>
        <dbReference type="Proteomes" id="UP000191249"/>
    </source>
</evidence>
<organism evidence="1 2">
    <name type="scientific">Neisseria lactamica</name>
    <dbReference type="NCBI Taxonomy" id="486"/>
    <lineage>
        <taxon>Bacteria</taxon>
        <taxon>Pseudomonadati</taxon>
        <taxon>Pseudomonadota</taxon>
        <taxon>Betaproteobacteria</taxon>
        <taxon>Neisseriales</taxon>
        <taxon>Neisseriaceae</taxon>
        <taxon>Neisseria</taxon>
    </lineage>
</organism>
<name>A0AAU8VGL8_NEILA</name>
<accession>A0AAU8VGL8</accession>
<proteinExistence type="predicted"/>
<evidence type="ECO:0000313" key="1">
    <source>
        <dbReference type="EMBL" id="ARB04671.1"/>
    </source>
</evidence>